<proteinExistence type="predicted"/>
<keyword evidence="1" id="KW-0696">RNA-directed RNA polymerase</keyword>
<dbReference type="GO" id="GO:0003968">
    <property type="term" value="F:RNA-directed RNA polymerase activity"/>
    <property type="evidence" value="ECO:0007669"/>
    <property type="project" value="UniProtKB-KW"/>
</dbReference>
<protein>
    <submittedName>
        <fullName evidence="1">RNA-dependent RNA polymerase</fullName>
    </submittedName>
</protein>
<keyword evidence="1" id="KW-0548">Nucleotidyltransferase</keyword>
<name>A0A6G9RTH3_9VIRU</name>
<accession>A0A6G9RTH3</accession>
<sequence>MSNHLDLITSRLTVPEGVQDQIEQYVYSLTRDKFVGRSSHVSAPISNHAVGECSKARGGYNGHINQCAMDPSFLGVDPPLSRGPRTSLTRALWRTVDQDTSDSLSQYSQSSFALPSVRMVESFVNSEDRVVHSATGIAEQGDKCRIITVPPASLFAAGDVCRQLTWSTIKQSDHRLFGGDEPAKARASKMGLKRGQVYVSADLTKATDGFAHDAVRAVLRGLRRAGLDPHVVNCMADTLGVGHRLHYVKYKLAELPRLKREWCVKRFEVVEEGKCVLVPMVRGILMGTPCSFTILSILNGWCAKPLGSSVIICGDDVAAACMPESVDNYDRRVTIVGSGLHKRKTFIGHRGLLFCELYVLPEFKEDRCFEPVPLKSLAKDGIGTMDTKHFDTAIWKRMDRACRVLWKSVRAKARRLGRWPQLPVELGGLGHPSSGKMGALPGSMRNRLATLIKECSPTEKIPRWSLSSQPQDWASYGNDNEVAWTCFESSIATVSQLDADFDYEEPYFVSYREARQFVSVLTNEYYTAHGGKFVNEENRKKFKPAKVQYPGVSSLQYSAKAPMSMVAREYCAKLDAEGEYLPYDAVRQIRKRTCKSGWDL</sequence>
<keyword evidence="1" id="KW-0808">Transferase</keyword>
<evidence type="ECO:0000313" key="1">
    <source>
        <dbReference type="EMBL" id="QIR30303.1"/>
    </source>
</evidence>
<organism evidence="1">
    <name type="scientific">Plasmopara viticola lesion associated narnavirus 24</name>
    <dbReference type="NCBI Taxonomy" id="2719508"/>
    <lineage>
        <taxon>Viruses</taxon>
        <taxon>Riboviria</taxon>
        <taxon>Orthornavirae</taxon>
        <taxon>Lenarviricota</taxon>
        <taxon>Amabiliviricetes</taxon>
        <taxon>Wolframvirales</taxon>
        <taxon>Narnaviridae</taxon>
        <taxon>Narnavirus</taxon>
    </lineage>
</organism>
<reference evidence="1" key="1">
    <citation type="journal article" date="2020" name="Virus Evol.">
        <title>Analysis of the virome associated to grapevine downy mildew lesions reveals new mycovirus lineages.</title>
        <authorList>
            <person name="Chiapello M."/>
            <person name="Rodriguez-Romero J."/>
            <person name="Ayllon M.A."/>
            <person name="Turina M."/>
        </authorList>
    </citation>
    <scope>NUCLEOTIDE SEQUENCE</scope>
    <source>
        <strain evidence="1">DMG-B_DN46403</strain>
    </source>
</reference>
<dbReference type="EMBL" id="MN539841">
    <property type="protein sequence ID" value="QIR30303.1"/>
    <property type="molecule type" value="Genomic_RNA"/>
</dbReference>